<dbReference type="PANTHER" id="PTHR12970">
    <property type="entry name" value="PROTEASOME ASSEMBLY CHAPERONE 2"/>
    <property type="match status" value="1"/>
</dbReference>
<sequence>MTGLNKTKLIIPTVSVGNIPQLTADLILANDSNYIILKDDNIIDPDLLKFTYPFVSSDDNEFIRSLEIYENKVNNTYLLQQRSPIIKGFEINFYSLLVKRIKQTLPQINEIIIIDSLSGSDPYIDLIKSEKVSNLYELINDQRISVGHLNSKIDAKAFENFREALDNEINSLAEKEKIEHKYDDINFEFKEVLPKADQTVIQFDGSSFQNKIFVDSLLTKLVSTFVEITTNINYFNMVSYEGDNSLDAVIFIKFLTSLKIVKPTENIKIPKSWESVYGFKHLKESIDESLYT</sequence>
<reference evidence="3" key="1">
    <citation type="journal article" date="2016" name="Proc. Natl. Acad. Sci. U.S.A.">
        <title>Comparative genomics of biotechnologically important yeasts.</title>
        <authorList>
            <person name="Riley R."/>
            <person name="Haridas S."/>
            <person name="Wolfe K.H."/>
            <person name="Lopes M.R."/>
            <person name="Hittinger C.T."/>
            <person name="Goeker M."/>
            <person name="Salamov A.A."/>
            <person name="Wisecaver J.H."/>
            <person name="Long T.M."/>
            <person name="Calvey C.H."/>
            <person name="Aerts A.L."/>
            <person name="Barry K.W."/>
            <person name="Choi C."/>
            <person name="Clum A."/>
            <person name="Coughlan A.Y."/>
            <person name="Deshpande S."/>
            <person name="Douglass A.P."/>
            <person name="Hanson S.J."/>
            <person name="Klenk H.-P."/>
            <person name="LaButti K.M."/>
            <person name="Lapidus A."/>
            <person name="Lindquist E.A."/>
            <person name="Lipzen A.M."/>
            <person name="Meier-Kolthoff J.P."/>
            <person name="Ohm R.A."/>
            <person name="Otillar R.P."/>
            <person name="Pangilinan J.L."/>
            <person name="Peng Y."/>
            <person name="Rokas A."/>
            <person name="Rosa C.A."/>
            <person name="Scheuner C."/>
            <person name="Sibirny A.A."/>
            <person name="Slot J.C."/>
            <person name="Stielow J.B."/>
            <person name="Sun H."/>
            <person name="Kurtzman C.P."/>
            <person name="Blackwell M."/>
            <person name="Grigoriev I.V."/>
            <person name="Jeffries T.W."/>
        </authorList>
    </citation>
    <scope>NUCLEOTIDE SEQUENCE [LARGE SCALE GENOMIC DNA]</scope>
    <source>
        <strain evidence="3">NRRL Y-1626</strain>
    </source>
</reference>
<dbReference type="InterPro" id="IPR016562">
    <property type="entry name" value="Proteasome_assmbl_chp_2_euk"/>
</dbReference>
<dbReference type="AlphaFoldDB" id="A0A1B7TBJ3"/>
<evidence type="ECO:0000313" key="2">
    <source>
        <dbReference type="EMBL" id="OBA26109.1"/>
    </source>
</evidence>
<comment type="subunit">
    <text evidence="1">Component of the 20S proteasome chaperone.</text>
</comment>
<dbReference type="Proteomes" id="UP000092321">
    <property type="component" value="Unassembled WGS sequence"/>
</dbReference>
<keyword evidence="3" id="KW-1185">Reference proteome</keyword>
<protein>
    <recommendedName>
        <fullName evidence="1">Proteasome assembly chaperone 2</fullName>
    </recommendedName>
</protein>
<keyword evidence="1" id="KW-0143">Chaperone</keyword>
<dbReference type="InterPro" id="IPR038389">
    <property type="entry name" value="PSMG2_sf"/>
</dbReference>
<comment type="caution">
    <text evidence="2">The sequence shown here is derived from an EMBL/GenBank/DDBJ whole genome shotgun (WGS) entry which is preliminary data.</text>
</comment>
<gene>
    <name evidence="2" type="ORF">HANVADRAFT_53425</name>
</gene>
<dbReference type="PANTHER" id="PTHR12970:SF1">
    <property type="entry name" value="PROTEASOME ASSEMBLY CHAPERONE 2"/>
    <property type="match status" value="1"/>
</dbReference>
<accession>A0A1B7TBJ3</accession>
<dbReference type="Gene3D" id="3.40.50.10900">
    <property type="entry name" value="PAC-like subunit"/>
    <property type="match status" value="2"/>
</dbReference>
<dbReference type="EMBL" id="LXPE01000024">
    <property type="protein sequence ID" value="OBA26109.1"/>
    <property type="molecule type" value="Genomic_DNA"/>
</dbReference>
<name>A0A1B7TBJ3_9ASCO</name>
<comment type="similarity">
    <text evidence="1">Belongs to the PSMG2 family.</text>
</comment>
<dbReference type="GO" id="GO:0043248">
    <property type="term" value="P:proteasome assembly"/>
    <property type="evidence" value="ECO:0007669"/>
    <property type="project" value="TreeGrafter"/>
</dbReference>
<comment type="function">
    <text evidence="1">Involved in 20S proteasome assembly.</text>
</comment>
<evidence type="ECO:0000256" key="1">
    <source>
        <dbReference type="PIRNR" id="PIRNR010044"/>
    </source>
</evidence>
<dbReference type="OrthoDB" id="10260712at2759"/>
<dbReference type="GO" id="GO:0005829">
    <property type="term" value="C:cytosol"/>
    <property type="evidence" value="ECO:0007669"/>
    <property type="project" value="TreeGrafter"/>
</dbReference>
<proteinExistence type="inferred from homology"/>
<evidence type="ECO:0000313" key="3">
    <source>
        <dbReference type="Proteomes" id="UP000092321"/>
    </source>
</evidence>
<dbReference type="PIRSF" id="PIRSF010044">
    <property type="entry name" value="UCP010044"/>
    <property type="match status" value="1"/>
</dbReference>
<dbReference type="GO" id="GO:0005634">
    <property type="term" value="C:nucleus"/>
    <property type="evidence" value="ECO:0007669"/>
    <property type="project" value="TreeGrafter"/>
</dbReference>
<organism evidence="2 3">
    <name type="scientific">Hanseniaspora valbyensis NRRL Y-1626</name>
    <dbReference type="NCBI Taxonomy" id="766949"/>
    <lineage>
        <taxon>Eukaryota</taxon>
        <taxon>Fungi</taxon>
        <taxon>Dikarya</taxon>
        <taxon>Ascomycota</taxon>
        <taxon>Saccharomycotina</taxon>
        <taxon>Saccharomycetes</taxon>
        <taxon>Saccharomycodales</taxon>
        <taxon>Saccharomycodaceae</taxon>
        <taxon>Hanseniaspora</taxon>
    </lineage>
</organism>